<reference evidence="2 3" key="1">
    <citation type="journal article" date="2014" name="Genome Announc.">
        <title>Draft Genome Sequence of Xylella fastidiosa Pear Leaf Scorch Strain in Taiwan.</title>
        <authorList>
            <person name="Su C.C."/>
            <person name="Deng W.L."/>
            <person name="Jan F.J."/>
            <person name="Chang C.J."/>
            <person name="Huang H."/>
            <person name="Chen J."/>
        </authorList>
    </citation>
    <scope>NUCLEOTIDE SEQUENCE [LARGE SCALE GENOMIC DNA]</scope>
    <source>
        <strain evidence="2 3">PLS229</strain>
    </source>
</reference>
<accession>Z9JNN8</accession>
<comment type="caution">
    <text evidence="2">The sequence shown here is derived from an EMBL/GenBank/DDBJ whole genome shotgun (WGS) entry which is preliminary data.</text>
</comment>
<gene>
    <name evidence="2" type="ORF">AF72_00055</name>
</gene>
<protein>
    <submittedName>
        <fullName evidence="2">Uncharacterized protein</fullName>
    </submittedName>
</protein>
<organism evidence="2 3">
    <name type="scientific">Xylella taiwanensis</name>
    <dbReference type="NCBI Taxonomy" id="1444770"/>
    <lineage>
        <taxon>Bacteria</taxon>
        <taxon>Pseudomonadati</taxon>
        <taxon>Pseudomonadota</taxon>
        <taxon>Gammaproteobacteria</taxon>
        <taxon>Lysobacterales</taxon>
        <taxon>Lysobacteraceae</taxon>
        <taxon>Xylella</taxon>
    </lineage>
</organism>
<keyword evidence="1" id="KW-1133">Transmembrane helix</keyword>
<evidence type="ECO:0000313" key="2">
    <source>
        <dbReference type="EMBL" id="EWS79421.1"/>
    </source>
</evidence>
<dbReference type="AlphaFoldDB" id="Z9JNN8"/>
<dbReference type="PATRIC" id="fig|1444770.3.peg.15"/>
<keyword evidence="1" id="KW-0472">Membrane</keyword>
<feature type="transmembrane region" description="Helical" evidence="1">
    <location>
        <begin position="61"/>
        <end position="79"/>
    </location>
</feature>
<sequence length="106" mass="11345">MKPLCGSALTTAITVSAHVFKDYDDVAQDAAVVVLGCCQWFGNALCKADAGDSVLLGFDHLFGFVLSLPVASIIISMLREDFLSMSVMRVLRVFLALCSSVKTQSP</sequence>
<evidence type="ECO:0000313" key="3">
    <source>
        <dbReference type="Proteomes" id="UP000020406"/>
    </source>
</evidence>
<dbReference type="EMBL" id="JDSQ01000001">
    <property type="protein sequence ID" value="EWS79421.1"/>
    <property type="molecule type" value="Genomic_DNA"/>
</dbReference>
<dbReference type="Proteomes" id="UP000020406">
    <property type="component" value="Unassembled WGS sequence"/>
</dbReference>
<keyword evidence="1" id="KW-0812">Transmembrane</keyword>
<evidence type="ECO:0000256" key="1">
    <source>
        <dbReference type="SAM" id="Phobius"/>
    </source>
</evidence>
<name>Z9JNN8_9GAMM</name>
<proteinExistence type="predicted"/>